<dbReference type="SUPFAM" id="SSF53383">
    <property type="entry name" value="PLP-dependent transferases"/>
    <property type="match status" value="1"/>
</dbReference>
<dbReference type="InterPro" id="IPR050103">
    <property type="entry name" value="Class-III_PLP-dep_AT"/>
</dbReference>
<evidence type="ECO:0000256" key="2">
    <source>
        <dbReference type="ARBA" id="ARBA00004998"/>
    </source>
</evidence>
<dbReference type="InterPro" id="IPR015422">
    <property type="entry name" value="PyrdxlP-dep_Trfase_small"/>
</dbReference>
<dbReference type="InterPro" id="IPR049704">
    <property type="entry name" value="Aminotrans_3_PPA_site"/>
</dbReference>
<keyword evidence="10" id="KW-1185">Reference proteome</keyword>
<evidence type="ECO:0000256" key="1">
    <source>
        <dbReference type="ARBA" id="ARBA00001933"/>
    </source>
</evidence>
<evidence type="ECO:0000256" key="5">
    <source>
        <dbReference type="ARBA" id="ARBA00022679"/>
    </source>
</evidence>
<evidence type="ECO:0000313" key="9">
    <source>
        <dbReference type="EMBL" id="SDG50360.1"/>
    </source>
</evidence>
<dbReference type="PROSITE" id="PS00600">
    <property type="entry name" value="AA_TRANSFER_CLASS_3"/>
    <property type="match status" value="1"/>
</dbReference>
<dbReference type="Proteomes" id="UP000199415">
    <property type="component" value="Unassembled WGS sequence"/>
</dbReference>
<dbReference type="OrthoDB" id="9801834at2"/>
<gene>
    <name evidence="9" type="ORF">SAMN05216241_11627</name>
</gene>
<dbReference type="GO" id="GO:0004587">
    <property type="term" value="F:ornithine aminotransferase activity"/>
    <property type="evidence" value="ECO:0007669"/>
    <property type="project" value="UniProtKB-EC"/>
</dbReference>
<keyword evidence="5" id="KW-0808">Transferase</keyword>
<name>A0A1G7UUE5_9PROT</name>
<protein>
    <recommendedName>
        <fullName evidence="3">ornithine aminotransferase</fullName>
        <ecNumber evidence="3">2.6.1.13</ecNumber>
    </recommendedName>
    <alternativeName>
        <fullName evidence="7">Ornithine--oxo-acid aminotransferase</fullName>
    </alternativeName>
</protein>
<dbReference type="Gene3D" id="3.90.1150.10">
    <property type="entry name" value="Aspartate Aminotransferase, domain 1"/>
    <property type="match status" value="1"/>
</dbReference>
<evidence type="ECO:0000256" key="3">
    <source>
        <dbReference type="ARBA" id="ARBA00012924"/>
    </source>
</evidence>
<evidence type="ECO:0000256" key="7">
    <source>
        <dbReference type="ARBA" id="ARBA00030587"/>
    </source>
</evidence>
<comment type="pathway">
    <text evidence="2">Amino-acid biosynthesis; L-proline biosynthesis; L-glutamate 5-semialdehyde from L-ornithine: step 1/1.</text>
</comment>
<dbReference type="FunFam" id="3.40.640.10:FF:000011">
    <property type="entry name" value="Ornithine aminotransferase"/>
    <property type="match status" value="1"/>
</dbReference>
<dbReference type="Pfam" id="PF00202">
    <property type="entry name" value="Aminotran_3"/>
    <property type="match status" value="1"/>
</dbReference>
<evidence type="ECO:0000256" key="4">
    <source>
        <dbReference type="ARBA" id="ARBA00022576"/>
    </source>
</evidence>
<dbReference type="GO" id="GO:0030170">
    <property type="term" value="F:pyridoxal phosphate binding"/>
    <property type="evidence" value="ECO:0007669"/>
    <property type="project" value="InterPro"/>
</dbReference>
<dbReference type="AlphaFoldDB" id="A0A1G7UUE5"/>
<dbReference type="InterPro" id="IPR015421">
    <property type="entry name" value="PyrdxlP-dep_Trfase_major"/>
</dbReference>
<dbReference type="CDD" id="cd00610">
    <property type="entry name" value="OAT_like"/>
    <property type="match status" value="1"/>
</dbReference>
<dbReference type="PIRSF" id="PIRSF000521">
    <property type="entry name" value="Transaminase_4ab_Lys_Orn"/>
    <property type="match status" value="1"/>
</dbReference>
<dbReference type="NCBIfam" id="TIGR01885">
    <property type="entry name" value="Orn_aminotrans"/>
    <property type="match status" value="1"/>
</dbReference>
<dbReference type="PANTHER" id="PTHR11986:SF18">
    <property type="entry name" value="ORNITHINE AMINOTRANSFERASE, MITOCHONDRIAL"/>
    <property type="match status" value="1"/>
</dbReference>
<keyword evidence="6 8" id="KW-0663">Pyridoxal phosphate</keyword>
<dbReference type="GO" id="GO:0055129">
    <property type="term" value="P:L-proline biosynthetic process"/>
    <property type="evidence" value="ECO:0007669"/>
    <property type="project" value="UniProtKB-UniPathway"/>
</dbReference>
<dbReference type="RefSeq" id="WP_090022133.1">
    <property type="nucleotide sequence ID" value="NZ_FNCE01000016.1"/>
</dbReference>
<dbReference type="InterPro" id="IPR005814">
    <property type="entry name" value="Aminotrans_3"/>
</dbReference>
<dbReference type="Gene3D" id="3.40.640.10">
    <property type="entry name" value="Type I PLP-dependent aspartate aminotransferase-like (Major domain)"/>
    <property type="match status" value="1"/>
</dbReference>
<proteinExistence type="inferred from homology"/>
<evidence type="ECO:0000256" key="6">
    <source>
        <dbReference type="ARBA" id="ARBA00022898"/>
    </source>
</evidence>
<evidence type="ECO:0000256" key="8">
    <source>
        <dbReference type="RuleBase" id="RU003560"/>
    </source>
</evidence>
<keyword evidence="4" id="KW-0032">Aminotransferase</keyword>
<dbReference type="InterPro" id="IPR010164">
    <property type="entry name" value="Orn_aminotrans"/>
</dbReference>
<dbReference type="STRING" id="1082479.SAMN05216241_11627"/>
<dbReference type="GO" id="GO:0042802">
    <property type="term" value="F:identical protein binding"/>
    <property type="evidence" value="ECO:0007669"/>
    <property type="project" value="TreeGrafter"/>
</dbReference>
<sequence length="404" mass="42220">MTPRDDATDPAALAERYGAPNYKPLPVTLARAEGVWAWDTDGRRYLDCLAAYSALNHGHRHPRILAALSEQAERLTLTARAFHNDRLGPFLKKLCATAGAEMALPMNTGAEAVETAIKAARRWGHQARGIPDGHAEIVVARGAFHGRTLSGISASTDPEARAWFGPYAPGFVIVPFGDAAALEAAITPNTAAVMVEPIQGEGGIVVPPEGYLEAVRAACDRHGVLFIADEIQTGLGRTGRLFCHQHEAAAPDLMQLGKALGGGVYPVSAVVGSADVLGRLTPGSHGSTFGGNPLACAVGEAALDALADEELPARSARLGGRLLAGLRAIDSPRIAEARGRGLMVGLELTEPARPVCEALLARGVLCKDTRDTVIRLTPPLVIGEAEVDWLVAQIHAVLASAAAG</sequence>
<accession>A0A1G7UUE5</accession>
<comment type="similarity">
    <text evidence="8">Belongs to the class-III pyridoxal-phosphate-dependent aminotransferase family.</text>
</comment>
<reference evidence="9 10" key="1">
    <citation type="submission" date="2016-10" db="EMBL/GenBank/DDBJ databases">
        <authorList>
            <person name="de Groot N.N."/>
        </authorList>
    </citation>
    <scope>NUCLEOTIDE SEQUENCE [LARGE SCALE GENOMIC DNA]</scope>
    <source>
        <strain evidence="9 10">DSM 25584</strain>
    </source>
</reference>
<dbReference type="EC" id="2.6.1.13" evidence="3"/>
<dbReference type="PANTHER" id="PTHR11986">
    <property type="entry name" value="AMINOTRANSFERASE CLASS III"/>
    <property type="match status" value="1"/>
</dbReference>
<dbReference type="EMBL" id="FNCE01000016">
    <property type="protein sequence ID" value="SDG50360.1"/>
    <property type="molecule type" value="Genomic_DNA"/>
</dbReference>
<dbReference type="InterPro" id="IPR015424">
    <property type="entry name" value="PyrdxlP-dep_Trfase"/>
</dbReference>
<comment type="cofactor">
    <cofactor evidence="1">
        <name>pyridoxal 5'-phosphate</name>
        <dbReference type="ChEBI" id="CHEBI:597326"/>
    </cofactor>
</comment>
<organism evidence="9 10">
    <name type="scientific">Limimonas halophila</name>
    <dbReference type="NCBI Taxonomy" id="1082479"/>
    <lineage>
        <taxon>Bacteria</taxon>
        <taxon>Pseudomonadati</taxon>
        <taxon>Pseudomonadota</taxon>
        <taxon>Alphaproteobacteria</taxon>
        <taxon>Rhodospirillales</taxon>
        <taxon>Rhodovibrionaceae</taxon>
        <taxon>Limimonas</taxon>
    </lineage>
</organism>
<dbReference type="UniPathway" id="UPA00098">
    <property type="reaction ID" value="UER00358"/>
</dbReference>
<evidence type="ECO:0000313" key="10">
    <source>
        <dbReference type="Proteomes" id="UP000199415"/>
    </source>
</evidence>